<dbReference type="KEGG" id="acae:HYG86_16590"/>
<feature type="binding site" evidence="12">
    <location>
        <position position="164"/>
    </location>
    <ligand>
        <name>FMN</name>
        <dbReference type="ChEBI" id="CHEBI:58210"/>
    </ligand>
</feature>
<evidence type="ECO:0000256" key="8">
    <source>
        <dbReference type="ARBA" id="ARBA00022975"/>
    </source>
</evidence>
<evidence type="ECO:0000256" key="1">
    <source>
        <dbReference type="ARBA" id="ARBA00003616"/>
    </source>
</evidence>
<feature type="binding site" evidence="12">
    <location>
        <position position="126"/>
    </location>
    <ligand>
        <name>substrate</name>
    </ligand>
</feature>
<evidence type="ECO:0000256" key="9">
    <source>
        <dbReference type="ARBA" id="ARBA00023002"/>
    </source>
</evidence>
<dbReference type="InterPro" id="IPR049622">
    <property type="entry name" value="Dihydroorotate_DH_I"/>
</dbReference>
<dbReference type="InterPro" id="IPR013785">
    <property type="entry name" value="Aldolase_TIM"/>
</dbReference>
<reference evidence="14 15" key="1">
    <citation type="submission" date="2020-07" db="EMBL/GenBank/DDBJ databases">
        <title>Alkalicella. sp. LB2 genome.</title>
        <authorList>
            <person name="Postec A."/>
            <person name="Quemeneur M."/>
        </authorList>
    </citation>
    <scope>NUCLEOTIDE SEQUENCE [LARGE SCALE GENOMIC DNA]</scope>
    <source>
        <strain evidence="14 15">LB2</strain>
    </source>
</reference>
<dbReference type="EMBL" id="CP058559">
    <property type="protein sequence ID" value="QNO16273.1"/>
    <property type="molecule type" value="Genomic_DNA"/>
</dbReference>
<evidence type="ECO:0000256" key="7">
    <source>
        <dbReference type="ARBA" id="ARBA00022643"/>
    </source>
</evidence>
<dbReference type="InterPro" id="IPR050074">
    <property type="entry name" value="DHO_dehydrogenase"/>
</dbReference>
<protein>
    <recommendedName>
        <fullName evidence="12">Dihydroorotate dehydrogenase</fullName>
        <shortName evidence="12">DHOD</shortName>
        <shortName evidence="12">DHODase</shortName>
        <shortName evidence="12">DHOdehase</shortName>
        <ecNumber evidence="12">1.3.-.-</ecNumber>
    </recommendedName>
</protein>
<comment type="function">
    <text evidence="1">Catalyzes the conversion of dihydroorotate to orotate with NAD(+) as electron acceptor.</text>
</comment>
<evidence type="ECO:0000256" key="4">
    <source>
        <dbReference type="ARBA" id="ARBA00008008"/>
    </source>
</evidence>
<dbReference type="PROSITE" id="PS00912">
    <property type="entry name" value="DHODEHASE_2"/>
    <property type="match status" value="1"/>
</dbReference>
<dbReference type="GO" id="GO:0004589">
    <property type="term" value="F:dihydroorotate dehydrogenase (NAD+) activity"/>
    <property type="evidence" value="ECO:0007669"/>
    <property type="project" value="UniProtKB-EC"/>
</dbReference>
<feature type="domain" description="Dihydroorotate dehydrogenase catalytic" evidence="13">
    <location>
        <begin position="4"/>
        <end position="285"/>
    </location>
</feature>
<feature type="binding site" evidence="12">
    <location>
        <position position="21"/>
    </location>
    <ligand>
        <name>FMN</name>
        <dbReference type="ChEBI" id="CHEBI:58210"/>
    </ligand>
</feature>
<evidence type="ECO:0000259" key="13">
    <source>
        <dbReference type="Pfam" id="PF01180"/>
    </source>
</evidence>
<keyword evidence="9 12" id="KW-0560">Oxidoreductase</keyword>
<comment type="similarity">
    <text evidence="4 12">Belongs to the dihydroorotate dehydrogenase family. Type 1 subfamily.</text>
</comment>
<dbReference type="PANTHER" id="PTHR48109:SF1">
    <property type="entry name" value="DIHYDROOROTATE DEHYDROGENASE (FUMARATE)"/>
    <property type="match status" value="1"/>
</dbReference>
<dbReference type="Proteomes" id="UP000516160">
    <property type="component" value="Chromosome"/>
</dbReference>
<keyword evidence="6 12" id="KW-0285">Flavoprotein</keyword>
<keyword evidence="10" id="KW-0520">NAD</keyword>
<accession>A0A7G9WC61</accession>
<evidence type="ECO:0000256" key="5">
    <source>
        <dbReference type="ARBA" id="ARBA00022490"/>
    </source>
</evidence>
<dbReference type="PANTHER" id="PTHR48109">
    <property type="entry name" value="DIHYDROOROTATE DEHYDROGENASE (QUINONE), MITOCHONDRIAL-RELATED"/>
    <property type="match status" value="1"/>
</dbReference>
<dbReference type="AlphaFoldDB" id="A0A7G9WC61"/>
<dbReference type="NCBIfam" id="TIGR01037">
    <property type="entry name" value="pyrD_sub1_fam"/>
    <property type="match status" value="1"/>
</dbReference>
<sequence length="309" mass="32727">MNKLHTEVFGITLKNPITVGSGTYGFGENYKEFYSPTELGAITVKGMTMLPREGNSGTRGAETPGGMLNCVGLQNPGIDVFIKDYLPKLKNEGNIVFANIAGKDIEEFVEMAIKLENSQVDLIELNLSCPNVKEGGIAFGTSGEMVGLITRKVKEVTGKPVVVKLTPNVTDIVSIAVAAEQNGADGLTLINTLLGMAIDVDTGNPILGNVFGGLSGPAIKPVALKMVYQVYKHVKIPIIGMGGIVNERDALEFFMAGASMIGVGTGNFIDPMCPLKIKEGLERYLDIKGIGKITEIVGLAHRGGLTDGK</sequence>
<dbReference type="InterPro" id="IPR024920">
    <property type="entry name" value="Dihydroorotate_DH_1"/>
</dbReference>
<dbReference type="InterPro" id="IPR012135">
    <property type="entry name" value="Dihydroorotate_DH_1_2"/>
</dbReference>
<feature type="binding site" evidence="12">
    <location>
        <position position="190"/>
    </location>
    <ligand>
        <name>FMN</name>
        <dbReference type="ChEBI" id="CHEBI:58210"/>
    </ligand>
</feature>
<dbReference type="InterPro" id="IPR001295">
    <property type="entry name" value="Dihydroorotate_DH_CS"/>
</dbReference>
<keyword evidence="5 12" id="KW-0963">Cytoplasm</keyword>
<feature type="binding site" evidence="12">
    <location>
        <position position="99"/>
    </location>
    <ligand>
        <name>FMN</name>
        <dbReference type="ChEBI" id="CHEBI:58210"/>
    </ligand>
</feature>
<dbReference type="FunFam" id="3.20.20.70:FF:000027">
    <property type="entry name" value="Dihydropyrimidine dehydrogenase [NADP(+)]"/>
    <property type="match status" value="1"/>
</dbReference>
<dbReference type="HAMAP" id="MF_00224">
    <property type="entry name" value="DHO_dh_type1"/>
    <property type="match status" value="1"/>
</dbReference>
<feature type="binding site" evidence="12">
    <location>
        <position position="216"/>
    </location>
    <ligand>
        <name>FMN</name>
        <dbReference type="ChEBI" id="CHEBI:58210"/>
    </ligand>
</feature>
<dbReference type="NCBIfam" id="NF005574">
    <property type="entry name" value="PRK07259.1"/>
    <property type="match status" value="1"/>
</dbReference>
<evidence type="ECO:0000313" key="15">
    <source>
        <dbReference type="Proteomes" id="UP000516160"/>
    </source>
</evidence>
<comment type="subcellular location">
    <subcellularLocation>
        <location evidence="2 12">Cytoplasm</location>
    </subcellularLocation>
</comment>
<evidence type="ECO:0000256" key="6">
    <source>
        <dbReference type="ARBA" id="ARBA00022630"/>
    </source>
</evidence>
<keyword evidence="8 12" id="KW-0665">Pyrimidine biosynthesis</keyword>
<feature type="binding site" evidence="12">
    <location>
        <begin position="264"/>
        <end position="265"/>
    </location>
    <ligand>
        <name>FMN</name>
        <dbReference type="ChEBI" id="CHEBI:58210"/>
    </ligand>
</feature>
<dbReference type="Pfam" id="PF01180">
    <property type="entry name" value="DHO_dh"/>
    <property type="match status" value="1"/>
</dbReference>
<feature type="binding site" evidence="12">
    <location>
        <position position="126"/>
    </location>
    <ligand>
        <name>FMN</name>
        <dbReference type="ChEBI" id="CHEBI:58210"/>
    </ligand>
</feature>
<comment type="catalytic activity">
    <reaction evidence="12">
        <text>(S)-dihydroorotate + A = orotate + AH2</text>
        <dbReference type="Rhea" id="RHEA:18073"/>
        <dbReference type="ChEBI" id="CHEBI:13193"/>
        <dbReference type="ChEBI" id="CHEBI:17499"/>
        <dbReference type="ChEBI" id="CHEBI:30839"/>
        <dbReference type="ChEBI" id="CHEBI:30864"/>
    </reaction>
</comment>
<feature type="binding site" evidence="12">
    <location>
        <begin position="191"/>
        <end position="192"/>
    </location>
    <ligand>
        <name>substrate</name>
    </ligand>
</feature>
<feature type="active site" description="Nucleophile" evidence="12">
    <location>
        <position position="129"/>
    </location>
</feature>
<evidence type="ECO:0000313" key="14">
    <source>
        <dbReference type="EMBL" id="QNO16273.1"/>
    </source>
</evidence>
<comment type="pathway">
    <text evidence="3">Pyrimidine metabolism; UMP biosynthesis via de novo pathway; orotate from (S)-dihydroorotate (NAD(+) route): step 1/1.</text>
</comment>
<evidence type="ECO:0000256" key="2">
    <source>
        <dbReference type="ARBA" id="ARBA00004496"/>
    </source>
</evidence>
<evidence type="ECO:0000256" key="10">
    <source>
        <dbReference type="ARBA" id="ARBA00023027"/>
    </source>
</evidence>
<evidence type="ECO:0000256" key="12">
    <source>
        <dbReference type="HAMAP-Rule" id="MF_00224"/>
    </source>
</evidence>
<dbReference type="GO" id="GO:0044205">
    <property type="term" value="P:'de novo' UMP biosynthetic process"/>
    <property type="evidence" value="ECO:0007669"/>
    <property type="project" value="UniProtKB-UniRule"/>
</dbReference>
<dbReference type="RefSeq" id="WP_213166664.1">
    <property type="nucleotide sequence ID" value="NZ_CP058559.1"/>
</dbReference>
<evidence type="ECO:0000256" key="11">
    <source>
        <dbReference type="ARBA" id="ARBA00048996"/>
    </source>
</evidence>
<dbReference type="CDD" id="cd04740">
    <property type="entry name" value="DHOD_1B_like"/>
    <property type="match status" value="1"/>
</dbReference>
<gene>
    <name evidence="12" type="primary">pyrD</name>
    <name evidence="14" type="ORF">HYG86_16590</name>
</gene>
<feature type="binding site" evidence="12">
    <location>
        <begin position="242"/>
        <end position="243"/>
    </location>
    <ligand>
        <name>FMN</name>
        <dbReference type="ChEBI" id="CHEBI:58210"/>
    </ligand>
</feature>
<keyword evidence="15" id="KW-1185">Reference proteome</keyword>
<dbReference type="SUPFAM" id="SSF51395">
    <property type="entry name" value="FMN-linked oxidoreductases"/>
    <property type="match status" value="1"/>
</dbReference>
<proteinExistence type="inferred from homology"/>
<dbReference type="UniPathway" id="UPA00070"/>
<dbReference type="PIRSF" id="PIRSF000164">
    <property type="entry name" value="DHO_oxidase"/>
    <property type="match status" value="1"/>
</dbReference>
<name>A0A7G9WC61_ALKCA</name>
<dbReference type="InterPro" id="IPR033888">
    <property type="entry name" value="DHOD_1B"/>
</dbReference>
<dbReference type="Gene3D" id="3.20.20.70">
    <property type="entry name" value="Aldolase class I"/>
    <property type="match status" value="1"/>
</dbReference>
<dbReference type="InterPro" id="IPR005720">
    <property type="entry name" value="Dihydroorotate_DH_cat"/>
</dbReference>
<organism evidence="14 15">
    <name type="scientific">Alkalicella caledoniensis</name>
    <dbReference type="NCBI Taxonomy" id="2731377"/>
    <lineage>
        <taxon>Bacteria</taxon>
        <taxon>Bacillati</taxon>
        <taxon>Bacillota</taxon>
        <taxon>Clostridia</taxon>
        <taxon>Eubacteriales</taxon>
        <taxon>Proteinivoracaceae</taxon>
        <taxon>Alkalicella</taxon>
    </lineage>
</organism>
<keyword evidence="7 12" id="KW-0288">FMN</keyword>
<comment type="cofactor">
    <cofactor evidence="12">
        <name>FMN</name>
        <dbReference type="ChEBI" id="CHEBI:58210"/>
    </cofactor>
    <text evidence="12">Binds 1 FMN per subunit.</text>
</comment>
<dbReference type="EC" id="1.3.-.-" evidence="12"/>
<feature type="binding site" evidence="12">
    <location>
        <begin position="45"/>
        <end position="46"/>
    </location>
    <ligand>
        <name>FMN</name>
        <dbReference type="ChEBI" id="CHEBI:58210"/>
    </ligand>
</feature>
<feature type="binding site" evidence="12">
    <location>
        <position position="45"/>
    </location>
    <ligand>
        <name>substrate</name>
    </ligand>
</feature>
<feature type="binding site" evidence="12">
    <location>
        <begin position="69"/>
        <end position="73"/>
    </location>
    <ligand>
        <name>substrate</name>
    </ligand>
</feature>
<dbReference type="GO" id="GO:0005737">
    <property type="term" value="C:cytoplasm"/>
    <property type="evidence" value="ECO:0007669"/>
    <property type="project" value="UniProtKB-SubCell"/>
</dbReference>
<dbReference type="GO" id="GO:0006207">
    <property type="term" value="P:'de novo' pyrimidine nucleobase biosynthetic process"/>
    <property type="evidence" value="ECO:0007669"/>
    <property type="project" value="InterPro"/>
</dbReference>
<comment type="catalytic activity">
    <reaction evidence="11">
        <text>(S)-dihydroorotate + NAD(+) = orotate + NADH + H(+)</text>
        <dbReference type="Rhea" id="RHEA:13513"/>
        <dbReference type="ChEBI" id="CHEBI:15378"/>
        <dbReference type="ChEBI" id="CHEBI:30839"/>
        <dbReference type="ChEBI" id="CHEBI:30864"/>
        <dbReference type="ChEBI" id="CHEBI:57540"/>
        <dbReference type="ChEBI" id="CHEBI:57945"/>
        <dbReference type="EC" id="1.3.1.14"/>
    </reaction>
</comment>
<evidence type="ECO:0000256" key="3">
    <source>
        <dbReference type="ARBA" id="ARBA00004715"/>
    </source>
</evidence>